<comment type="caution">
    <text evidence="2">The sequence shown here is derived from an EMBL/GenBank/DDBJ whole genome shotgun (WGS) entry which is preliminary data.</text>
</comment>
<proteinExistence type="predicted"/>
<dbReference type="InterPro" id="IPR043739">
    <property type="entry name" value="DUF5684"/>
</dbReference>
<keyword evidence="1" id="KW-0812">Transmembrane</keyword>
<keyword evidence="3" id="KW-1185">Reference proteome</keyword>
<feature type="transmembrane region" description="Helical" evidence="1">
    <location>
        <begin position="47"/>
        <end position="67"/>
    </location>
</feature>
<evidence type="ECO:0000256" key="1">
    <source>
        <dbReference type="SAM" id="Phobius"/>
    </source>
</evidence>
<name>A0ABT7DR88_9NEIS</name>
<gene>
    <name evidence="2" type="ORF">PZA18_00830</name>
</gene>
<dbReference type="Pfam" id="PF18936">
    <property type="entry name" value="DUF5684"/>
    <property type="match status" value="1"/>
</dbReference>
<organism evidence="2 3">
    <name type="scientific">Parachitinimonas caeni</name>
    <dbReference type="NCBI Taxonomy" id="3031301"/>
    <lineage>
        <taxon>Bacteria</taxon>
        <taxon>Pseudomonadati</taxon>
        <taxon>Pseudomonadota</taxon>
        <taxon>Betaproteobacteria</taxon>
        <taxon>Neisseriales</taxon>
        <taxon>Chitinibacteraceae</taxon>
        <taxon>Parachitinimonas</taxon>
    </lineage>
</organism>
<keyword evidence="1" id="KW-0472">Membrane</keyword>
<dbReference type="RefSeq" id="WP_284098870.1">
    <property type="nucleotide sequence ID" value="NZ_JARRAF010000001.1"/>
</dbReference>
<sequence length="105" mass="11759">MALIYLVIIVATVAGCWKVFVKAGQPGWACLVPFYNLYVMLNMIGKPVWWLVLFFVPIVSLVMSFIVMIELAKRFGKGAGYGVGLALLPFVFFPMLGFSDAQYQR</sequence>
<dbReference type="Proteomes" id="UP001172778">
    <property type="component" value="Unassembled WGS sequence"/>
</dbReference>
<reference evidence="2" key="1">
    <citation type="submission" date="2023-03" db="EMBL/GenBank/DDBJ databases">
        <title>Chitinimonas shenzhenensis gen. nov., sp. nov., a novel member of family Burkholderiaceae isolated from activated sludge collected in Shen Zhen, China.</title>
        <authorList>
            <person name="Wang X."/>
        </authorList>
    </citation>
    <scope>NUCLEOTIDE SEQUENCE</scope>
    <source>
        <strain evidence="2">DQS-5</strain>
    </source>
</reference>
<keyword evidence="1" id="KW-1133">Transmembrane helix</keyword>
<evidence type="ECO:0000313" key="2">
    <source>
        <dbReference type="EMBL" id="MDK2122587.1"/>
    </source>
</evidence>
<evidence type="ECO:0000313" key="3">
    <source>
        <dbReference type="Proteomes" id="UP001172778"/>
    </source>
</evidence>
<accession>A0ABT7DR88</accession>
<protein>
    <submittedName>
        <fullName evidence="2">DUF5684 domain-containing protein</fullName>
    </submittedName>
</protein>
<dbReference type="EMBL" id="JARRAF010000001">
    <property type="protein sequence ID" value="MDK2122587.1"/>
    <property type="molecule type" value="Genomic_DNA"/>
</dbReference>
<feature type="transmembrane region" description="Helical" evidence="1">
    <location>
        <begin position="79"/>
        <end position="98"/>
    </location>
</feature>